<feature type="domain" description="FAD-binding" evidence="3">
    <location>
        <begin position="9"/>
        <end position="356"/>
    </location>
</feature>
<dbReference type="Proteomes" id="UP001321486">
    <property type="component" value="Chromosome"/>
</dbReference>
<evidence type="ECO:0000313" key="4">
    <source>
        <dbReference type="EMBL" id="BDZ50304.1"/>
    </source>
</evidence>
<reference evidence="5" key="1">
    <citation type="journal article" date="2019" name="Int. J. Syst. Evol. Microbiol.">
        <title>The Global Catalogue of Microorganisms (GCM) 10K type strain sequencing project: providing services to taxonomists for standard genome sequencing and annotation.</title>
        <authorList>
            <consortium name="The Broad Institute Genomics Platform"/>
            <consortium name="The Broad Institute Genome Sequencing Center for Infectious Disease"/>
            <person name="Wu L."/>
            <person name="Ma J."/>
        </authorList>
    </citation>
    <scope>NUCLEOTIDE SEQUENCE [LARGE SCALE GENOMIC DNA]</scope>
    <source>
        <strain evidence="5">NBRC 108728</strain>
    </source>
</reference>
<accession>A0ABM8GPD1</accession>
<dbReference type="Pfam" id="PF01494">
    <property type="entry name" value="FAD_binding_3"/>
    <property type="match status" value="1"/>
</dbReference>
<proteinExistence type="predicted"/>
<dbReference type="InterPro" id="IPR036188">
    <property type="entry name" value="FAD/NAD-bd_sf"/>
</dbReference>
<evidence type="ECO:0000313" key="5">
    <source>
        <dbReference type="Proteomes" id="UP001321486"/>
    </source>
</evidence>
<dbReference type="PRINTS" id="PR00420">
    <property type="entry name" value="RNGMNOXGNASE"/>
</dbReference>
<keyword evidence="5" id="KW-1185">Reference proteome</keyword>
<dbReference type="PANTHER" id="PTHR13789">
    <property type="entry name" value="MONOOXYGENASE"/>
    <property type="match status" value="1"/>
</dbReference>
<protein>
    <submittedName>
        <fullName evidence="4">FAD-dependent oxidoreductase</fullName>
    </submittedName>
</protein>
<evidence type="ECO:0000256" key="1">
    <source>
        <dbReference type="ARBA" id="ARBA00023002"/>
    </source>
</evidence>
<dbReference type="Gene3D" id="3.50.50.60">
    <property type="entry name" value="FAD/NAD(P)-binding domain"/>
    <property type="match status" value="1"/>
</dbReference>
<dbReference type="EMBL" id="AP027732">
    <property type="protein sequence ID" value="BDZ50304.1"/>
    <property type="molecule type" value="Genomic_DNA"/>
</dbReference>
<keyword evidence="1" id="KW-0560">Oxidoreductase</keyword>
<evidence type="ECO:0000259" key="3">
    <source>
        <dbReference type="Pfam" id="PF01494"/>
    </source>
</evidence>
<name>A0ABM8GPD1_9MICO</name>
<dbReference type="InterPro" id="IPR050493">
    <property type="entry name" value="FAD-dep_Monooxygenase_BioMet"/>
</dbReference>
<gene>
    <name evidence="4" type="ORF">GCM10025867_25450</name>
</gene>
<evidence type="ECO:0000256" key="2">
    <source>
        <dbReference type="ARBA" id="ARBA00023033"/>
    </source>
</evidence>
<dbReference type="PANTHER" id="PTHR13789:SF309">
    <property type="entry name" value="PUTATIVE (AFU_ORTHOLOGUE AFUA_6G14510)-RELATED"/>
    <property type="match status" value="1"/>
</dbReference>
<organism evidence="4 5">
    <name type="scientific">Frondihabitans sucicola</name>
    <dbReference type="NCBI Taxonomy" id="1268041"/>
    <lineage>
        <taxon>Bacteria</taxon>
        <taxon>Bacillati</taxon>
        <taxon>Actinomycetota</taxon>
        <taxon>Actinomycetes</taxon>
        <taxon>Micrococcales</taxon>
        <taxon>Microbacteriaceae</taxon>
        <taxon>Frondihabitans</taxon>
    </lineage>
</organism>
<keyword evidence="2" id="KW-0503">Monooxygenase</keyword>
<dbReference type="InterPro" id="IPR002938">
    <property type="entry name" value="FAD-bd"/>
</dbReference>
<dbReference type="SUPFAM" id="SSF51905">
    <property type="entry name" value="FAD/NAD(P)-binding domain"/>
    <property type="match status" value="1"/>
</dbReference>
<sequence>MARSGSDTVKVIIIGGGVGGPILALALQRAGIESEVFEAREAEAEERGSWLNFQANGMDALRSIDAAGPLEDAGYEVDTMSFVNGKGRSLGQLPMAARRPDGLTSRMLSRDALARGLRTLAEERGVTMHYGRKFETARLDPAGVCAVFDDGSEARGDLLVGADGVWSKVRTLIDPHAAIPRYVPVLNTGGFIPGLTVDVPEKEFRMQFGTRCFFAWMPTPDGGTVWFANPPRRHEPERGALEAIDDASWRALLHELIGQDHGPAHEIIDAAPGPVEAWATYDLPTVAHWHDGGRMVLLGDAAHAVAPSAGQGASMALEDAVTLARCLRDVPGGVSGLPVALARYEELRRGRTEKIVAHGHRSANDKAAGPVGRVIRDAMLPVIFRRASRDGGASMMWLQGSHVEFEERVAF</sequence>